<proteinExistence type="predicted"/>
<dbReference type="OMA" id="MPLIQCT"/>
<keyword evidence="2" id="KW-0812">Transmembrane</keyword>
<dbReference type="GO" id="GO:0030178">
    <property type="term" value="P:negative regulation of Wnt signaling pathway"/>
    <property type="evidence" value="ECO:0007669"/>
    <property type="project" value="InterPro"/>
</dbReference>
<dbReference type="GO" id="GO:0017147">
    <property type="term" value="F:Wnt-protein binding"/>
    <property type="evidence" value="ECO:0007669"/>
    <property type="project" value="InterPro"/>
</dbReference>
<evidence type="ECO:0000313" key="8">
    <source>
        <dbReference type="Proteomes" id="UP000007110"/>
    </source>
</evidence>
<dbReference type="GO" id="GO:0005886">
    <property type="term" value="C:plasma membrane"/>
    <property type="evidence" value="ECO:0007669"/>
    <property type="project" value="InterPro"/>
</dbReference>
<comment type="subcellular location">
    <subcellularLocation>
        <location evidence="1">Membrane</location>
        <topology evidence="1">Single-pass membrane protein</topology>
    </subcellularLocation>
</comment>
<dbReference type="EnsemblMetazoa" id="XM_030975634">
    <property type="protein sequence ID" value="XP_030831494"/>
    <property type="gene ID" value="LOC581394"/>
</dbReference>
<dbReference type="KEGG" id="spu:581394"/>
<dbReference type="AlphaFoldDB" id="A0A7M7N751"/>
<evidence type="ECO:0000256" key="4">
    <source>
        <dbReference type="ARBA" id="ARBA00023136"/>
    </source>
</evidence>
<evidence type="ECO:0000256" key="3">
    <source>
        <dbReference type="ARBA" id="ARBA00022729"/>
    </source>
</evidence>
<evidence type="ECO:0000256" key="1">
    <source>
        <dbReference type="ARBA" id="ARBA00004167"/>
    </source>
</evidence>
<dbReference type="Pfam" id="PF14921">
    <property type="entry name" value="APCDDC"/>
    <property type="match status" value="2"/>
</dbReference>
<keyword evidence="3" id="KW-0732">Signal</keyword>
<dbReference type="InterPro" id="IPR042425">
    <property type="entry name" value="APCDD1"/>
</dbReference>
<dbReference type="GeneID" id="581394"/>
<dbReference type="PANTHER" id="PTHR31021:SF1">
    <property type="entry name" value="CHROMOSOME UNDETERMINED SCAFFOLD_56, WHOLE GENOME SHOTGUN SEQUENCE"/>
    <property type="match status" value="1"/>
</dbReference>
<evidence type="ECO:0000256" key="2">
    <source>
        <dbReference type="ARBA" id="ARBA00022692"/>
    </source>
</evidence>
<name>A0A7M7N751_STRPU</name>
<evidence type="ECO:0000256" key="5">
    <source>
        <dbReference type="ARBA" id="ARBA00023180"/>
    </source>
</evidence>
<accession>A0A7M7N751</accession>
<evidence type="ECO:0000259" key="6">
    <source>
        <dbReference type="SMART" id="SM01352"/>
    </source>
</evidence>
<organism evidence="7 8">
    <name type="scientific">Strongylocentrotus purpuratus</name>
    <name type="common">Purple sea urchin</name>
    <dbReference type="NCBI Taxonomy" id="7668"/>
    <lineage>
        <taxon>Eukaryota</taxon>
        <taxon>Metazoa</taxon>
        <taxon>Echinodermata</taxon>
        <taxon>Eleutherozoa</taxon>
        <taxon>Echinozoa</taxon>
        <taxon>Echinoidea</taxon>
        <taxon>Euechinoidea</taxon>
        <taxon>Echinacea</taxon>
        <taxon>Camarodonta</taxon>
        <taxon>Echinidea</taxon>
        <taxon>Strongylocentrotidae</taxon>
        <taxon>Strongylocentrotus</taxon>
    </lineage>
</organism>
<dbReference type="OrthoDB" id="5985602at2759"/>
<dbReference type="PANTHER" id="PTHR31021">
    <property type="entry name" value="ADENOMATOSIS POLYPOSIS COLI DOWN-REGULATED 1"/>
    <property type="match status" value="1"/>
</dbReference>
<sequence length="461" mass="52658">MFHDVILVFYTDLHYSFFHNSCETRPGPSFLTRRYKFHSDHSFTFYQFYYSDNQCQSPAYSYRVRGQLTIGGLTFTLDGANEALYELEKVTLTVFQDRFAMKLAQQLNGSCPGMLEPNQPLAIFRKYIVLDNSRDVVQIDCTPGLGFTMNELQLIRQEVYERRVEDTGTVRRSETLYLGDIHTDPAQMIIHRSKGYQTPLRKYDDDSENYCAVCQIVYNAREHAPPILPRIQHENIALSGGWVSVHCEVRHIYFLTRHLIFFDNQTWEGHYHFYRDPLCQFPKYTVSVKGTRTAGEPSAIVEGATNFKFTSLAMYLTPQCDKEVERFNSKNVGCGRRGAWKVGRTLDVTSAGGCDVLGVNLPHMEFELVKTVPDPEEGLLLFTGQRPSDGQTPNTESLRATSFQSPLLHCSDEDPYEVQYTENSGDTNSSCDRQVKIATSNIILLSVLLLVITSAVRWRSL</sequence>
<dbReference type="Proteomes" id="UP000007110">
    <property type="component" value="Unassembled WGS sequence"/>
</dbReference>
<keyword evidence="5" id="KW-0325">Glycoprotein</keyword>
<dbReference type="InterPro" id="IPR029405">
    <property type="entry name" value="APCDD1_dom"/>
</dbReference>
<dbReference type="FunCoup" id="A0A7M7N751">
    <property type="interactions" value="645"/>
</dbReference>
<feature type="domain" description="APCDD1" evidence="6">
    <location>
        <begin position="231"/>
        <end position="416"/>
    </location>
</feature>
<keyword evidence="8" id="KW-1185">Reference proteome</keyword>
<evidence type="ECO:0000313" key="7">
    <source>
        <dbReference type="EnsemblMetazoa" id="XP_030831494"/>
    </source>
</evidence>
<reference evidence="7" key="2">
    <citation type="submission" date="2021-01" db="UniProtKB">
        <authorList>
            <consortium name="EnsemblMetazoa"/>
        </authorList>
    </citation>
    <scope>IDENTIFICATION</scope>
</reference>
<protein>
    <recommendedName>
        <fullName evidence="6">APCDD1 domain-containing protein</fullName>
    </recommendedName>
</protein>
<dbReference type="SMART" id="SM01352">
    <property type="entry name" value="APCDDC"/>
    <property type="match status" value="2"/>
</dbReference>
<dbReference type="RefSeq" id="XP_030831494.1">
    <property type="nucleotide sequence ID" value="XM_030975634.1"/>
</dbReference>
<feature type="domain" description="APCDD1" evidence="6">
    <location>
        <begin position="4"/>
        <end position="230"/>
    </location>
</feature>
<keyword evidence="4" id="KW-0472">Membrane</keyword>
<dbReference type="InParanoid" id="A0A7M7N751"/>
<reference evidence="8" key="1">
    <citation type="submission" date="2015-02" db="EMBL/GenBank/DDBJ databases">
        <title>Genome sequencing for Strongylocentrotus purpuratus.</title>
        <authorList>
            <person name="Murali S."/>
            <person name="Liu Y."/>
            <person name="Vee V."/>
            <person name="English A."/>
            <person name="Wang M."/>
            <person name="Skinner E."/>
            <person name="Han Y."/>
            <person name="Muzny D.M."/>
            <person name="Worley K.C."/>
            <person name="Gibbs R.A."/>
        </authorList>
    </citation>
    <scope>NUCLEOTIDE SEQUENCE</scope>
</reference>